<name>A0A3P6NEF2_ANISI</name>
<dbReference type="EMBL" id="UYRR01003387">
    <property type="protein sequence ID" value="VDK20047.1"/>
    <property type="molecule type" value="Genomic_DNA"/>
</dbReference>
<accession>A0A3P6NEF2</accession>
<proteinExistence type="predicted"/>
<gene>
    <name evidence="1" type="ORF">ASIM_LOCUS2499</name>
</gene>
<dbReference type="OrthoDB" id="6019271at2759"/>
<reference evidence="1 2" key="1">
    <citation type="submission" date="2018-11" db="EMBL/GenBank/DDBJ databases">
        <authorList>
            <consortium name="Pathogen Informatics"/>
        </authorList>
    </citation>
    <scope>NUCLEOTIDE SEQUENCE [LARGE SCALE GENOMIC DNA]</scope>
</reference>
<evidence type="ECO:0000313" key="1">
    <source>
        <dbReference type="EMBL" id="VDK20047.1"/>
    </source>
</evidence>
<dbReference type="AlphaFoldDB" id="A0A3P6NEF2"/>
<sequence>MTTPKCGVNLKWMHRQRTMQLLNFKHLSMRCVCKILTRFALPPTELRVNCVSFRRKRMVIVSHSAAVQCFLTTLLEIKHPFRSKSMKAFVLVKTFFEQFFSFVQVRLCAILSSVIESSISLLKSSSNNTIYASFLHKTPIDTLLINWMSTQQYFTGTKFDNLKTISVHLVDIWNMIESFRENGLNALPISTQVAI</sequence>
<dbReference type="Proteomes" id="UP000267096">
    <property type="component" value="Unassembled WGS sequence"/>
</dbReference>
<protein>
    <submittedName>
        <fullName evidence="1">Uncharacterized protein</fullName>
    </submittedName>
</protein>
<evidence type="ECO:0000313" key="2">
    <source>
        <dbReference type="Proteomes" id="UP000267096"/>
    </source>
</evidence>
<keyword evidence="2" id="KW-1185">Reference proteome</keyword>
<organism evidence="1 2">
    <name type="scientific">Anisakis simplex</name>
    <name type="common">Herring worm</name>
    <dbReference type="NCBI Taxonomy" id="6269"/>
    <lineage>
        <taxon>Eukaryota</taxon>
        <taxon>Metazoa</taxon>
        <taxon>Ecdysozoa</taxon>
        <taxon>Nematoda</taxon>
        <taxon>Chromadorea</taxon>
        <taxon>Rhabditida</taxon>
        <taxon>Spirurina</taxon>
        <taxon>Ascaridomorpha</taxon>
        <taxon>Ascaridoidea</taxon>
        <taxon>Anisakidae</taxon>
        <taxon>Anisakis</taxon>
        <taxon>Anisakis simplex complex</taxon>
    </lineage>
</organism>